<evidence type="ECO:0000256" key="1">
    <source>
        <dbReference type="SAM" id="MobiDB-lite"/>
    </source>
</evidence>
<keyword evidence="3" id="KW-1185">Reference proteome</keyword>
<dbReference type="EMBL" id="JAIWYP010000001">
    <property type="protein sequence ID" value="KAH3893034.1"/>
    <property type="molecule type" value="Genomic_DNA"/>
</dbReference>
<evidence type="ECO:0000313" key="2">
    <source>
        <dbReference type="EMBL" id="KAH3893034.1"/>
    </source>
</evidence>
<proteinExistence type="predicted"/>
<sequence>MGGMRASHKSRQAYKSWESVLRLVSMKETHRKTMRILGIKSVLSNKHERTTLENHENIGNQYRVVRMKEPLWKTMRILGISTEESPGISTEKEPGIILSSKQGISTEY</sequence>
<comment type="caution">
    <text evidence="2">The sequence shown here is derived from an EMBL/GenBank/DDBJ whole genome shotgun (WGS) entry which is preliminary data.</text>
</comment>
<reference evidence="2" key="2">
    <citation type="submission" date="2020-11" db="EMBL/GenBank/DDBJ databases">
        <authorList>
            <person name="McCartney M.A."/>
            <person name="Auch B."/>
            <person name="Kono T."/>
            <person name="Mallez S."/>
            <person name="Becker A."/>
            <person name="Gohl D.M."/>
            <person name="Silverstein K.A.T."/>
            <person name="Koren S."/>
            <person name="Bechman K.B."/>
            <person name="Herman A."/>
            <person name="Abrahante J.E."/>
            <person name="Garbe J."/>
        </authorList>
    </citation>
    <scope>NUCLEOTIDE SEQUENCE</scope>
    <source>
        <strain evidence="2">Duluth1</strain>
        <tissue evidence="2">Whole animal</tissue>
    </source>
</reference>
<name>A0A9D4NFZ2_DREPO</name>
<organism evidence="2 3">
    <name type="scientific">Dreissena polymorpha</name>
    <name type="common">Zebra mussel</name>
    <name type="synonym">Mytilus polymorpha</name>
    <dbReference type="NCBI Taxonomy" id="45954"/>
    <lineage>
        <taxon>Eukaryota</taxon>
        <taxon>Metazoa</taxon>
        <taxon>Spiralia</taxon>
        <taxon>Lophotrochozoa</taxon>
        <taxon>Mollusca</taxon>
        <taxon>Bivalvia</taxon>
        <taxon>Autobranchia</taxon>
        <taxon>Heteroconchia</taxon>
        <taxon>Euheterodonta</taxon>
        <taxon>Imparidentia</taxon>
        <taxon>Neoheterodontei</taxon>
        <taxon>Myida</taxon>
        <taxon>Dreissenoidea</taxon>
        <taxon>Dreissenidae</taxon>
        <taxon>Dreissena</taxon>
    </lineage>
</organism>
<dbReference type="AlphaFoldDB" id="A0A9D4NFZ2"/>
<feature type="compositionally biased region" description="Polar residues" evidence="1">
    <location>
        <begin position="99"/>
        <end position="108"/>
    </location>
</feature>
<evidence type="ECO:0000313" key="3">
    <source>
        <dbReference type="Proteomes" id="UP000828390"/>
    </source>
</evidence>
<feature type="region of interest" description="Disordered" evidence="1">
    <location>
        <begin position="85"/>
        <end position="108"/>
    </location>
</feature>
<reference evidence="2" key="1">
    <citation type="journal article" date="2019" name="bioRxiv">
        <title>The Genome of the Zebra Mussel, Dreissena polymorpha: A Resource for Invasive Species Research.</title>
        <authorList>
            <person name="McCartney M.A."/>
            <person name="Auch B."/>
            <person name="Kono T."/>
            <person name="Mallez S."/>
            <person name="Zhang Y."/>
            <person name="Obille A."/>
            <person name="Becker A."/>
            <person name="Abrahante J.E."/>
            <person name="Garbe J."/>
            <person name="Badalamenti J.P."/>
            <person name="Herman A."/>
            <person name="Mangelson H."/>
            <person name="Liachko I."/>
            <person name="Sullivan S."/>
            <person name="Sone E.D."/>
            <person name="Koren S."/>
            <person name="Silverstein K.A.T."/>
            <person name="Beckman K.B."/>
            <person name="Gohl D.M."/>
        </authorList>
    </citation>
    <scope>NUCLEOTIDE SEQUENCE</scope>
    <source>
        <strain evidence="2">Duluth1</strain>
        <tissue evidence="2">Whole animal</tissue>
    </source>
</reference>
<gene>
    <name evidence="2" type="ORF">DPMN_017173</name>
</gene>
<dbReference type="Proteomes" id="UP000828390">
    <property type="component" value="Unassembled WGS sequence"/>
</dbReference>
<protein>
    <submittedName>
        <fullName evidence="2">Uncharacterized protein</fullName>
    </submittedName>
</protein>
<accession>A0A9D4NFZ2</accession>